<dbReference type="Proteomes" id="UP001642464">
    <property type="component" value="Unassembled WGS sequence"/>
</dbReference>
<reference evidence="3 4" key="1">
    <citation type="submission" date="2024-02" db="EMBL/GenBank/DDBJ databases">
        <authorList>
            <person name="Chen Y."/>
            <person name="Shah S."/>
            <person name="Dougan E. K."/>
            <person name="Thang M."/>
            <person name="Chan C."/>
        </authorList>
    </citation>
    <scope>NUCLEOTIDE SEQUENCE [LARGE SCALE GENOMIC DNA]</scope>
</reference>
<evidence type="ECO:0000256" key="2">
    <source>
        <dbReference type="SAM" id="MobiDB-lite"/>
    </source>
</evidence>
<keyword evidence="4" id="KW-1185">Reference proteome</keyword>
<organism evidence="3 4">
    <name type="scientific">Durusdinium trenchii</name>
    <dbReference type="NCBI Taxonomy" id="1381693"/>
    <lineage>
        <taxon>Eukaryota</taxon>
        <taxon>Sar</taxon>
        <taxon>Alveolata</taxon>
        <taxon>Dinophyceae</taxon>
        <taxon>Suessiales</taxon>
        <taxon>Symbiodiniaceae</taxon>
        <taxon>Durusdinium</taxon>
    </lineage>
</organism>
<gene>
    <name evidence="3" type="ORF">SCF082_LOCUS1137</name>
</gene>
<feature type="coiled-coil region" evidence="1">
    <location>
        <begin position="489"/>
        <end position="516"/>
    </location>
</feature>
<feature type="compositionally biased region" description="Polar residues" evidence="2">
    <location>
        <begin position="1311"/>
        <end position="1321"/>
    </location>
</feature>
<comment type="caution">
    <text evidence="3">The sequence shown here is derived from an EMBL/GenBank/DDBJ whole genome shotgun (WGS) entry which is preliminary data.</text>
</comment>
<feature type="region of interest" description="Disordered" evidence="2">
    <location>
        <begin position="1296"/>
        <end position="1321"/>
    </location>
</feature>
<keyword evidence="1" id="KW-0175">Coiled coil</keyword>
<name>A0ABP0HCP1_9DINO</name>
<proteinExistence type="predicted"/>
<feature type="compositionally biased region" description="Basic and acidic residues" evidence="2">
    <location>
        <begin position="1296"/>
        <end position="1310"/>
    </location>
</feature>
<sequence>MTVASMDDVPPIQRDCIAIFEAMVGLRHCHEGHIHSDARGPLVPSDGLLPFAVGWGGTLQDIAIRAFDSQDAFLDMSARLAHRVGLLESPDSDELLQQYCKLDVFPPERGDVFDTAIISWSFQEQSFWRGPAGISMAEVADVGRGIAATRFREGEMLTVRLPCQHLKPTNIACGSLYFGDGSQKGLAALGVWVALCLAADLPHNSSSPIDHPNVKALAASLLRIRTVMRGASGGPDVDSQISRIIKQNMDARVQPVSSLTWLSVLRNMGEGVGVDVLIQKYNQHPEVVAAGTTLALDNKKKQEKWLGAVRQLLENTGPAALDELRRSTHDYAFNYGPFGEGFLQMSFVFIGSIGKLEPPLHSDGSQFTPLPREPFVTLCWDLQMTSSAQALLFKRVRCTFDRVTGLVAMQSKKKYRMQPDELLRTRNLVVLFDQLLGHLRAMLPDEEVDQWIEEVCCGIGKDEDLQNIINLRPDSFSMSMLLSEQDRAKKTLHEKEAEATERVEQQRLEVQEAQWKYFCSALAQDQESLQTIQSAPPALRQKLHAKQVAARRKLINAAEQGCKEYQELEQYLRVVSVEKIDLAKSEISKMKLDIAKHHGCSMDCIATLGVVDFNVPQARQKASTTALVNGISAVNDCGTVNLNAVICCMPELPRDSSLRGLYDEERQVLEALFGVKQNVETKWIDLVTRDRRSDRSSMRRFGEGRVVVNGESLQSNIWLSSELSIYGRPVAPNEAEKGAPVSILPKATALLLPEHQSPNSDLKLADRVRPSAEQSVAQKGCLRFENLLESMMRHVAFPGPCLVINFTGYVEDVGAAVLNLRLKGCSGGEGGQYNFTENLFYLSVHTLDTESGVQYAKGRVARDTLDAWLERKLSFHGLKYQEDEITLTDEEVKAVPGGGVVKQADSLALRVCVRKGTRIEIHPDQDRQWSNSPMASEYAELKEKHSQVYANMLAAIISKPGFASVQDPCAGSVADEPAAPLDDQEDHAGPVTDLPTFETSEKLHESDPIEVRCVSEVAGIELLKCKSGKLYLLSEKDRVLVKHALLGGYGTWKFIPSTEAGEGVEVEWADKDKTLIQVDHSSISPDQTFMETMSLYRFLIHLEKTKKIASYKLSYSECKRDEANPANDAFTITVVDPHKYKCLREQAQKVSCKSFFARSIEAVRASSILTSVFRWRFERVHGTCKIQKPYVISQKAIQLKAGKLRRQRRVRKEGVMLLRRMTHHLAEDDQSLFCDCDDGRVLPQWPIVWRAGDGPHFFAELVVPFMADDAAKASFRSAVLFRLSNGNPDVLLSRRAEQASKPEGSDETRTPESQVRKSTSAAFSPPLLAFKPVVEPLANANESQESGLTRAASVLLESDPEEEHPESPADSLPKKRPSTGPATAEQPVLKRPAANLRAKPAAKLDVSGAEGTDAEKKEKVEKNTIAEKEKTTSAEKKKGSGPVVSGEKSGCPRFPNADRSFKDKSGEWEVFEFTRATGNLKGTIWRKIVHLPSEQVYPSYNLAKKHGFDPDKVIRPEDID</sequence>
<feature type="region of interest" description="Disordered" evidence="2">
    <location>
        <begin position="1357"/>
        <end position="1459"/>
    </location>
</feature>
<feature type="compositionally biased region" description="Basic and acidic residues" evidence="2">
    <location>
        <begin position="1413"/>
        <end position="1438"/>
    </location>
</feature>
<dbReference type="EMBL" id="CAXAMM010000525">
    <property type="protein sequence ID" value="CAK8987802.1"/>
    <property type="molecule type" value="Genomic_DNA"/>
</dbReference>
<evidence type="ECO:0000313" key="4">
    <source>
        <dbReference type="Proteomes" id="UP001642464"/>
    </source>
</evidence>
<accession>A0ABP0HCP1</accession>
<evidence type="ECO:0000256" key="1">
    <source>
        <dbReference type="SAM" id="Coils"/>
    </source>
</evidence>
<protein>
    <submittedName>
        <fullName evidence="3">Uncharacterized protein</fullName>
    </submittedName>
</protein>
<evidence type="ECO:0000313" key="3">
    <source>
        <dbReference type="EMBL" id="CAK8987802.1"/>
    </source>
</evidence>